<dbReference type="GO" id="GO:0005737">
    <property type="term" value="C:cytoplasm"/>
    <property type="evidence" value="ECO:0007669"/>
    <property type="project" value="TreeGrafter"/>
</dbReference>
<dbReference type="GO" id="GO:0070292">
    <property type="term" value="P:N-acylphosphatidylethanolamine metabolic process"/>
    <property type="evidence" value="ECO:0007669"/>
    <property type="project" value="TreeGrafter"/>
</dbReference>
<sequence>MTFTLRSIAFECEKHLLIDSATSITPLTPRRPASASIPPAHHVGNPPTSFKNPWPSFVNSGLNAVLKARFSPSRNLVPIPSNRDELVQIRKPDFGAGVPSRLKATWIGHASFLVETTISAGASRGIRILLDPVWSNKVGPYGVVGPTRFSPPPCSIEDLPEIDAVLISHDHYDHLDLDTIRKIQAKSKGQIRFLCGLGVKAVILGLGVGVKSEQVTDLDWWDGVELAVEGVGSINIICTPAQHRSGRSLWNFGSTLWCSWVIEEAITGEGTLGLTDSSSSTSKYQHAKLTLGKKLYFAGDTGYCSVATDDEPSHVHSSMPPCPAFTEIGDLYGPFDLALLPIGCYLPRSFMSAQHSSPEDSIAIHKDIRSKKSIGMHYGTFRGSLSAHYEPVTEPPQRWEKACEVEGLAWGEEIGLCDIGETVVV</sequence>
<dbReference type="GO" id="GO:0008270">
    <property type="term" value="F:zinc ion binding"/>
    <property type="evidence" value="ECO:0007669"/>
    <property type="project" value="InterPro"/>
</dbReference>
<evidence type="ECO:0000313" key="4">
    <source>
        <dbReference type="EMBL" id="OCK82105.1"/>
    </source>
</evidence>
<dbReference type="OrthoDB" id="332863at2759"/>
<dbReference type="Pfam" id="PF12706">
    <property type="entry name" value="Lactamase_B_2"/>
    <property type="match status" value="2"/>
</dbReference>
<protein>
    <submittedName>
        <fullName evidence="4">Metallo-hydrolase/oxidoreductase</fullName>
    </submittedName>
</protein>
<organism evidence="4 5">
    <name type="scientific">Lepidopterella palustris CBS 459.81</name>
    <dbReference type="NCBI Taxonomy" id="1314670"/>
    <lineage>
        <taxon>Eukaryota</taxon>
        <taxon>Fungi</taxon>
        <taxon>Dikarya</taxon>
        <taxon>Ascomycota</taxon>
        <taxon>Pezizomycotina</taxon>
        <taxon>Dothideomycetes</taxon>
        <taxon>Pleosporomycetidae</taxon>
        <taxon>Mytilinidiales</taxon>
        <taxon>Argynnaceae</taxon>
        <taxon>Lepidopterella</taxon>
    </lineage>
</organism>
<dbReference type="PIRSF" id="PIRSF038896">
    <property type="entry name" value="NAPE-PLD"/>
    <property type="match status" value="1"/>
</dbReference>
<dbReference type="InterPro" id="IPR036866">
    <property type="entry name" value="RibonucZ/Hydroxyglut_hydro"/>
</dbReference>
<dbReference type="GO" id="GO:0070291">
    <property type="term" value="P:N-acylethanolamine metabolic process"/>
    <property type="evidence" value="ECO:0007669"/>
    <property type="project" value="TreeGrafter"/>
</dbReference>
<dbReference type="AlphaFoldDB" id="A0A8E2EDM5"/>
<feature type="domain" description="Metallo-beta-lactamase" evidence="3">
    <location>
        <begin position="292"/>
        <end position="378"/>
    </location>
</feature>
<evidence type="ECO:0000259" key="3">
    <source>
        <dbReference type="Pfam" id="PF12706"/>
    </source>
</evidence>
<dbReference type="GO" id="GO:0070290">
    <property type="term" value="F:N-acylphosphatidylethanolamine-specific phospholipase D activity"/>
    <property type="evidence" value="ECO:0007669"/>
    <property type="project" value="InterPro"/>
</dbReference>
<feature type="binding site" evidence="1">
    <location>
        <position position="172"/>
    </location>
    <ligand>
        <name>an N-acyl-1,2-diacyl-sn-glycero-3-phosphoethanolamine</name>
        <dbReference type="ChEBI" id="CHEBI:62537"/>
    </ligand>
</feature>
<keyword evidence="5" id="KW-1185">Reference proteome</keyword>
<accession>A0A8E2EDM5</accession>
<dbReference type="Gene3D" id="3.60.15.10">
    <property type="entry name" value="Ribonuclease Z/Hydroxyacylglutathione hydrolase-like"/>
    <property type="match status" value="1"/>
</dbReference>
<dbReference type="InterPro" id="IPR024884">
    <property type="entry name" value="NAPE-PLD"/>
</dbReference>
<dbReference type="PANTHER" id="PTHR15032">
    <property type="entry name" value="N-ACYL-PHOSPHATIDYLETHANOLAMINE-HYDROLYZING PHOSPHOLIPASE D"/>
    <property type="match status" value="1"/>
</dbReference>
<reference evidence="4 5" key="1">
    <citation type="journal article" date="2016" name="Nat. Commun.">
        <title>Ectomycorrhizal ecology is imprinted in the genome of the dominant symbiotic fungus Cenococcum geophilum.</title>
        <authorList>
            <consortium name="DOE Joint Genome Institute"/>
            <person name="Peter M."/>
            <person name="Kohler A."/>
            <person name="Ohm R.A."/>
            <person name="Kuo A."/>
            <person name="Krutzmann J."/>
            <person name="Morin E."/>
            <person name="Arend M."/>
            <person name="Barry K.W."/>
            <person name="Binder M."/>
            <person name="Choi C."/>
            <person name="Clum A."/>
            <person name="Copeland A."/>
            <person name="Grisel N."/>
            <person name="Haridas S."/>
            <person name="Kipfer T."/>
            <person name="LaButti K."/>
            <person name="Lindquist E."/>
            <person name="Lipzen A."/>
            <person name="Maire R."/>
            <person name="Meier B."/>
            <person name="Mihaltcheva S."/>
            <person name="Molinier V."/>
            <person name="Murat C."/>
            <person name="Poggeler S."/>
            <person name="Quandt C.A."/>
            <person name="Sperisen C."/>
            <person name="Tritt A."/>
            <person name="Tisserant E."/>
            <person name="Crous P.W."/>
            <person name="Henrissat B."/>
            <person name="Nehls U."/>
            <person name="Egli S."/>
            <person name="Spatafora J.W."/>
            <person name="Grigoriev I.V."/>
            <person name="Martin F.M."/>
        </authorList>
    </citation>
    <scope>NUCLEOTIDE SEQUENCE [LARGE SCALE GENOMIC DNA]</scope>
    <source>
        <strain evidence="4 5">CBS 459.81</strain>
    </source>
</reference>
<dbReference type="Proteomes" id="UP000250266">
    <property type="component" value="Unassembled WGS sequence"/>
</dbReference>
<feature type="binding site" evidence="1">
    <location>
        <position position="355"/>
    </location>
    <ligand>
        <name>an N-acyl-1,2-diacyl-sn-glycero-3-phosphoethanolamine</name>
        <dbReference type="ChEBI" id="CHEBI:62537"/>
    </ligand>
</feature>
<evidence type="ECO:0000256" key="1">
    <source>
        <dbReference type="PIRSR" id="PIRSR038896-50"/>
    </source>
</evidence>
<feature type="domain" description="Metallo-beta-lactamase" evidence="3">
    <location>
        <begin position="127"/>
        <end position="266"/>
    </location>
</feature>
<gene>
    <name evidence="4" type="ORF">K432DRAFT_403226</name>
</gene>
<proteinExistence type="predicted"/>
<dbReference type="SUPFAM" id="SSF56281">
    <property type="entry name" value="Metallo-hydrolase/oxidoreductase"/>
    <property type="match status" value="1"/>
</dbReference>
<evidence type="ECO:0000313" key="5">
    <source>
        <dbReference type="Proteomes" id="UP000250266"/>
    </source>
</evidence>
<keyword evidence="4" id="KW-0378">Hydrolase</keyword>
<feature type="compositionally biased region" description="Low complexity" evidence="2">
    <location>
        <begin position="30"/>
        <end position="40"/>
    </location>
</feature>
<dbReference type="InterPro" id="IPR001279">
    <property type="entry name" value="Metallo-B-lactamas"/>
</dbReference>
<evidence type="ECO:0000256" key="2">
    <source>
        <dbReference type="SAM" id="MobiDB-lite"/>
    </source>
</evidence>
<dbReference type="PANTHER" id="PTHR15032:SF4">
    <property type="entry name" value="N-ACYL-PHOSPHATIDYLETHANOLAMINE-HYDROLYZING PHOSPHOLIPASE D"/>
    <property type="match status" value="1"/>
</dbReference>
<name>A0A8E2EDM5_9PEZI</name>
<dbReference type="EMBL" id="KV744899">
    <property type="protein sequence ID" value="OCK82105.1"/>
    <property type="molecule type" value="Genomic_DNA"/>
</dbReference>
<feature type="region of interest" description="Disordered" evidence="2">
    <location>
        <begin position="29"/>
        <end position="48"/>
    </location>
</feature>